<dbReference type="GO" id="GO:0003677">
    <property type="term" value="F:DNA binding"/>
    <property type="evidence" value="ECO:0007669"/>
    <property type="project" value="InterPro"/>
</dbReference>
<dbReference type="InterPro" id="IPR034154">
    <property type="entry name" value="TOPRIM_DnaG/twinkle"/>
</dbReference>
<proteinExistence type="predicted"/>
<dbReference type="EMBL" id="NXLT01000013">
    <property type="protein sequence ID" value="RDU65686.1"/>
    <property type="molecule type" value="Genomic_DNA"/>
</dbReference>
<reference evidence="1 2" key="1">
    <citation type="submission" date="2018-04" db="EMBL/GenBank/DDBJ databases">
        <title>Novel Campyloabacter and Helicobacter Species and Strains.</title>
        <authorList>
            <person name="Mannion A.J."/>
            <person name="Shen Z."/>
            <person name="Fox J.G."/>
        </authorList>
    </citation>
    <scope>NUCLEOTIDE SEQUENCE [LARGE SCALE GENOMIC DNA]</scope>
    <source>
        <strain evidence="1 2">MIT 12-6600</strain>
    </source>
</reference>
<dbReference type="Gene3D" id="3.40.1360.10">
    <property type="match status" value="1"/>
</dbReference>
<gene>
    <name evidence="1" type="ORF">CQA54_08650</name>
</gene>
<dbReference type="InterPro" id="IPR036977">
    <property type="entry name" value="DNA_primase_Znf_CHC2"/>
</dbReference>
<evidence type="ECO:0008006" key="3">
    <source>
        <dbReference type="Google" id="ProtNLM"/>
    </source>
</evidence>
<dbReference type="Proteomes" id="UP000256514">
    <property type="component" value="Unassembled WGS sequence"/>
</dbReference>
<dbReference type="GO" id="GO:0006260">
    <property type="term" value="P:DNA replication"/>
    <property type="evidence" value="ECO:0007669"/>
    <property type="project" value="InterPro"/>
</dbReference>
<accession>A0A3D8ILA5</accession>
<protein>
    <recommendedName>
        <fullName evidence="3">Toprim domain-containing protein</fullName>
    </recommendedName>
</protein>
<organism evidence="1 2">
    <name type="scientific">Helicobacter equorum</name>
    <dbReference type="NCBI Taxonomy" id="361872"/>
    <lineage>
        <taxon>Bacteria</taxon>
        <taxon>Pseudomonadati</taxon>
        <taxon>Campylobacterota</taxon>
        <taxon>Epsilonproteobacteria</taxon>
        <taxon>Campylobacterales</taxon>
        <taxon>Helicobacteraceae</taxon>
        <taxon>Helicobacter</taxon>
    </lineage>
</organism>
<name>A0A3D8ILA5_9HELI</name>
<dbReference type="SUPFAM" id="SSF57783">
    <property type="entry name" value="Zinc beta-ribbon"/>
    <property type="match status" value="1"/>
</dbReference>
<dbReference type="AlphaFoldDB" id="A0A3D8ILA5"/>
<comment type="caution">
    <text evidence="1">The sequence shown here is derived from an EMBL/GenBank/DDBJ whole genome shotgun (WGS) entry which is preliminary data.</text>
</comment>
<dbReference type="GO" id="GO:0008270">
    <property type="term" value="F:zinc ion binding"/>
    <property type="evidence" value="ECO:0007669"/>
    <property type="project" value="InterPro"/>
</dbReference>
<dbReference type="Gene3D" id="3.90.580.10">
    <property type="entry name" value="Zinc finger, CHC2-type domain"/>
    <property type="match status" value="1"/>
</dbReference>
<evidence type="ECO:0000313" key="2">
    <source>
        <dbReference type="Proteomes" id="UP000256514"/>
    </source>
</evidence>
<keyword evidence="2" id="KW-1185">Reference proteome</keyword>
<evidence type="ECO:0000313" key="1">
    <source>
        <dbReference type="EMBL" id="RDU65686.1"/>
    </source>
</evidence>
<dbReference type="CDD" id="cd01029">
    <property type="entry name" value="TOPRIM_primases"/>
    <property type="match status" value="1"/>
</dbReference>
<sequence length="323" mass="37643">MRALREDVANALILLGYKVSRKWQLAIRDERTPSAFINNNGTIHDFGSGWHGDLADFLKDFHGFSIGEAMREARKLLKQENHFDFSNFEKSYEATKKKEITETILERYLSNRKIYFKAYKKLLDKLLISVKSFEKKKKIAIKYNIGYQPGGTFNGVHYEERLIMPIRNEEGKILTLWKYNPFLESNKKLRYSKGRERYPFNIKDLVNHQKEDLICILEGEKDVLNAVAHGIPAITPGSATSLFKKEQLPLFDGLKVLIVGDYDQAGKRFNSAIKEQIEPYAKNVKLLDWEKFLKTKPKKGFDLTDYLSRKKEMHHDCLQNNKN</sequence>
<dbReference type="SUPFAM" id="SSF56731">
    <property type="entry name" value="DNA primase core"/>
    <property type="match status" value="1"/>
</dbReference>
<dbReference type="OrthoDB" id="5319763at2"/>